<evidence type="ECO:0000313" key="1">
    <source>
        <dbReference type="EMBL" id="TRY12586.1"/>
    </source>
</evidence>
<organism evidence="1 2">
    <name type="scientific">Shewanella hanedai</name>
    <name type="common">Alteromonas hanedai</name>
    <dbReference type="NCBI Taxonomy" id="25"/>
    <lineage>
        <taxon>Bacteria</taxon>
        <taxon>Pseudomonadati</taxon>
        <taxon>Pseudomonadota</taxon>
        <taxon>Gammaproteobacteria</taxon>
        <taxon>Alteromonadales</taxon>
        <taxon>Shewanellaceae</taxon>
        <taxon>Shewanella</taxon>
    </lineage>
</organism>
<protein>
    <submittedName>
        <fullName evidence="1">Uncharacterized protein</fullName>
    </submittedName>
</protein>
<comment type="caution">
    <text evidence="1">The sequence shown here is derived from an EMBL/GenBank/DDBJ whole genome shotgun (WGS) entry which is preliminary data.</text>
</comment>
<keyword evidence="2" id="KW-1185">Reference proteome</keyword>
<sequence>MIAIYWNEARKEVVFLCGNFVQGVSEHSVGKQLDTGNLLRYRTQPTPFGKLIKVDSLYSFRLYTCTIDIDANGIVQSAQFE</sequence>
<dbReference type="RefSeq" id="WP_144041898.1">
    <property type="nucleotide sequence ID" value="NZ_BMPL01000029.1"/>
</dbReference>
<dbReference type="Proteomes" id="UP000318126">
    <property type="component" value="Unassembled WGS sequence"/>
</dbReference>
<dbReference type="AlphaFoldDB" id="A0A553JJF3"/>
<dbReference type="OrthoDB" id="6332464at2"/>
<accession>A0A553JJF3</accession>
<dbReference type="EMBL" id="VKGK01000030">
    <property type="protein sequence ID" value="TRY12586.1"/>
    <property type="molecule type" value="Genomic_DNA"/>
</dbReference>
<proteinExistence type="predicted"/>
<name>A0A553JJF3_SHEHA</name>
<reference evidence="2" key="1">
    <citation type="submission" date="2019-07" db="EMBL/GenBank/DDBJ databases">
        <title>Shewanella sp. YLB-08 draft genomic sequence.</title>
        <authorList>
            <person name="Yu L."/>
        </authorList>
    </citation>
    <scope>NUCLEOTIDE SEQUENCE [LARGE SCALE GENOMIC DNA]</scope>
    <source>
        <strain evidence="2">JCM 20706</strain>
    </source>
</reference>
<evidence type="ECO:0000313" key="2">
    <source>
        <dbReference type="Proteomes" id="UP000318126"/>
    </source>
</evidence>
<gene>
    <name evidence="1" type="ORF">FN961_19715</name>
</gene>